<keyword evidence="6 12" id="KW-0479">Metal-binding</keyword>
<dbReference type="EC" id="1.1.1.23" evidence="4 12"/>
<evidence type="ECO:0000256" key="10">
    <source>
        <dbReference type="ARBA" id="ARBA00023102"/>
    </source>
</evidence>
<keyword evidence="9 12" id="KW-0520">NAD</keyword>
<evidence type="ECO:0000256" key="5">
    <source>
        <dbReference type="ARBA" id="ARBA00016531"/>
    </source>
</evidence>
<organism evidence="19 20">
    <name type="scientific">Microbispora cellulosiformans</name>
    <dbReference type="NCBI Taxonomy" id="2614688"/>
    <lineage>
        <taxon>Bacteria</taxon>
        <taxon>Bacillati</taxon>
        <taxon>Actinomycetota</taxon>
        <taxon>Actinomycetes</taxon>
        <taxon>Streptosporangiales</taxon>
        <taxon>Streptosporangiaceae</taxon>
        <taxon>Microbispora</taxon>
    </lineage>
</organism>
<comment type="caution">
    <text evidence="19">The sequence shown here is derived from an EMBL/GenBank/DDBJ whole genome shotgun (WGS) entry which is preliminary data.</text>
</comment>
<dbReference type="AlphaFoldDB" id="A0A5J5K913"/>
<keyword evidence="10 12" id="KW-0368">Histidine biosynthesis</keyword>
<evidence type="ECO:0000256" key="1">
    <source>
        <dbReference type="ARBA" id="ARBA00003850"/>
    </source>
</evidence>
<evidence type="ECO:0000256" key="3">
    <source>
        <dbReference type="ARBA" id="ARBA00010178"/>
    </source>
</evidence>
<keyword evidence="12" id="KW-0028">Amino-acid biosynthesis</keyword>
<evidence type="ECO:0000256" key="8">
    <source>
        <dbReference type="ARBA" id="ARBA00023002"/>
    </source>
</evidence>
<feature type="binding site" evidence="12 15">
    <location>
        <position position="191"/>
    </location>
    <ligand>
        <name>NAD(+)</name>
        <dbReference type="ChEBI" id="CHEBI:57540"/>
    </ligand>
</feature>
<evidence type="ECO:0000256" key="12">
    <source>
        <dbReference type="HAMAP-Rule" id="MF_01024"/>
    </source>
</evidence>
<comment type="catalytic activity">
    <reaction evidence="11 12">
        <text>L-histidinol + 2 NAD(+) + H2O = L-histidine + 2 NADH + 3 H(+)</text>
        <dbReference type="Rhea" id="RHEA:20641"/>
        <dbReference type="ChEBI" id="CHEBI:15377"/>
        <dbReference type="ChEBI" id="CHEBI:15378"/>
        <dbReference type="ChEBI" id="CHEBI:57540"/>
        <dbReference type="ChEBI" id="CHEBI:57595"/>
        <dbReference type="ChEBI" id="CHEBI:57699"/>
        <dbReference type="ChEBI" id="CHEBI:57945"/>
        <dbReference type="EC" id="1.1.1.23"/>
    </reaction>
</comment>
<dbReference type="Proteomes" id="UP000327011">
    <property type="component" value="Unassembled WGS sequence"/>
</dbReference>
<dbReference type="InterPro" id="IPR001692">
    <property type="entry name" value="Histidinol_DH_CS"/>
</dbReference>
<evidence type="ECO:0000256" key="9">
    <source>
        <dbReference type="ARBA" id="ARBA00023027"/>
    </source>
</evidence>
<evidence type="ECO:0000256" key="16">
    <source>
        <dbReference type="PIRSR" id="PIRSR000099-3"/>
    </source>
</evidence>
<accession>A0A5J5K913</accession>
<dbReference type="PROSITE" id="PS00611">
    <property type="entry name" value="HISOL_DEHYDROGENASE"/>
    <property type="match status" value="1"/>
</dbReference>
<keyword evidence="20" id="KW-1185">Reference proteome</keyword>
<feature type="binding site" evidence="12 16">
    <location>
        <position position="262"/>
    </location>
    <ligand>
        <name>substrate</name>
    </ligand>
</feature>
<feature type="binding site" evidence="12 17">
    <location>
        <position position="262"/>
    </location>
    <ligand>
        <name>Zn(2+)</name>
        <dbReference type="ChEBI" id="CHEBI:29105"/>
    </ligand>
</feature>
<evidence type="ECO:0000256" key="17">
    <source>
        <dbReference type="PIRSR" id="PIRSR000099-4"/>
    </source>
</evidence>
<dbReference type="InterPro" id="IPR016161">
    <property type="entry name" value="Ald_DH/histidinol_DH"/>
</dbReference>
<dbReference type="GO" id="GO:0005829">
    <property type="term" value="C:cytosol"/>
    <property type="evidence" value="ECO:0007669"/>
    <property type="project" value="TreeGrafter"/>
</dbReference>
<evidence type="ECO:0000256" key="13">
    <source>
        <dbReference type="PIRNR" id="PIRNR000099"/>
    </source>
</evidence>
<evidence type="ECO:0000313" key="19">
    <source>
        <dbReference type="EMBL" id="KAA9379939.1"/>
    </source>
</evidence>
<feature type="binding site" evidence="12 16">
    <location>
        <position position="421"/>
    </location>
    <ligand>
        <name>substrate</name>
    </ligand>
</feature>
<comment type="similarity">
    <text evidence="3 12 13 18">Belongs to the histidinol dehydrogenase family.</text>
</comment>
<keyword evidence="8 12" id="KW-0560">Oxidoreductase</keyword>
<evidence type="ECO:0000256" key="2">
    <source>
        <dbReference type="ARBA" id="ARBA00004940"/>
    </source>
</evidence>
<feature type="active site" description="Proton acceptor" evidence="12 14">
    <location>
        <position position="328"/>
    </location>
</feature>
<feature type="active site" description="Proton acceptor" evidence="12 14">
    <location>
        <position position="329"/>
    </location>
</feature>
<name>A0A5J5K913_9ACTN</name>
<reference evidence="19 20" key="1">
    <citation type="submission" date="2019-09" db="EMBL/GenBank/DDBJ databases">
        <title>Screening of Novel Bioactive Compounds from Soil-Associated.</title>
        <authorList>
            <person name="Gong X."/>
        </authorList>
    </citation>
    <scope>NUCLEOTIDE SEQUENCE [LARGE SCALE GENOMIC DNA]</scope>
    <source>
        <strain evidence="19 20">Gxj-6</strain>
    </source>
</reference>
<feature type="binding site" evidence="12 16">
    <location>
        <position position="237"/>
    </location>
    <ligand>
        <name>substrate</name>
    </ligand>
</feature>
<dbReference type="Gene3D" id="1.20.5.1300">
    <property type="match status" value="1"/>
</dbReference>
<evidence type="ECO:0000256" key="4">
    <source>
        <dbReference type="ARBA" id="ARBA00012965"/>
    </source>
</evidence>
<evidence type="ECO:0000256" key="7">
    <source>
        <dbReference type="ARBA" id="ARBA00022833"/>
    </source>
</evidence>
<comment type="cofactor">
    <cofactor evidence="12 17">
        <name>Zn(2+)</name>
        <dbReference type="ChEBI" id="CHEBI:29105"/>
    </cofactor>
    <text evidence="12 17">Binds 1 zinc ion per subunit.</text>
</comment>
<feature type="binding site" evidence="12 17">
    <location>
        <position position="362"/>
    </location>
    <ligand>
        <name>Zn(2+)</name>
        <dbReference type="ChEBI" id="CHEBI:29105"/>
    </ligand>
</feature>
<dbReference type="Gene3D" id="3.40.50.1980">
    <property type="entry name" value="Nitrogenase molybdenum iron protein domain"/>
    <property type="match status" value="2"/>
</dbReference>
<dbReference type="PANTHER" id="PTHR21256">
    <property type="entry name" value="HISTIDINOL DEHYDROGENASE HDH"/>
    <property type="match status" value="1"/>
</dbReference>
<dbReference type="InterPro" id="IPR022695">
    <property type="entry name" value="Histidinol_DH_monofunct"/>
</dbReference>
<evidence type="ECO:0000256" key="11">
    <source>
        <dbReference type="ARBA" id="ARBA00049489"/>
    </source>
</evidence>
<dbReference type="HAMAP" id="MF_01024">
    <property type="entry name" value="HisD"/>
    <property type="match status" value="1"/>
</dbReference>
<evidence type="ECO:0000256" key="18">
    <source>
        <dbReference type="RuleBase" id="RU004175"/>
    </source>
</evidence>
<dbReference type="SUPFAM" id="SSF53720">
    <property type="entry name" value="ALDH-like"/>
    <property type="match status" value="1"/>
</dbReference>
<feature type="binding site" evidence="12 15">
    <location>
        <position position="214"/>
    </location>
    <ligand>
        <name>NAD(+)</name>
        <dbReference type="ChEBI" id="CHEBI:57540"/>
    </ligand>
</feature>
<comment type="pathway">
    <text evidence="2 12">Amino-acid biosynthesis; L-histidine biosynthesis; L-histidine from 5-phospho-alpha-D-ribose 1-diphosphate: step 9/9.</text>
</comment>
<dbReference type="CDD" id="cd06572">
    <property type="entry name" value="Histidinol_dh"/>
    <property type="match status" value="1"/>
</dbReference>
<feature type="binding site" evidence="12 16">
    <location>
        <position position="259"/>
    </location>
    <ligand>
        <name>substrate</name>
    </ligand>
</feature>
<evidence type="ECO:0000313" key="20">
    <source>
        <dbReference type="Proteomes" id="UP000327011"/>
    </source>
</evidence>
<feature type="binding site" evidence="12 17">
    <location>
        <position position="421"/>
    </location>
    <ligand>
        <name>Zn(2+)</name>
        <dbReference type="ChEBI" id="CHEBI:29105"/>
    </ligand>
</feature>
<dbReference type="GO" id="GO:0000105">
    <property type="term" value="P:L-histidine biosynthetic process"/>
    <property type="evidence" value="ECO:0007669"/>
    <property type="project" value="UniProtKB-UniRule"/>
</dbReference>
<feature type="binding site" evidence="12 17">
    <location>
        <position position="259"/>
    </location>
    <ligand>
        <name>Zn(2+)</name>
        <dbReference type="ChEBI" id="CHEBI:29105"/>
    </ligand>
</feature>
<evidence type="ECO:0000256" key="6">
    <source>
        <dbReference type="ARBA" id="ARBA00022723"/>
    </source>
</evidence>
<sequence length="435" mass="45527">MISRIDLRGSLPGDLRDVLPRAELDVEAALEKVRPICEEVRHRGAAAVRELTARFDGVEVESARVPAEAITRALAELDPAVRAALEESIRRARLVHRDQRRTDTTTQVVPGGTVTERWVPVDRVGLYVPGGRAVYPSSVVMNVVPAQEAGVGSLAVSSPAQKEFGGLPHPTILAACALLGVDEVYAVGGAQAVAMFAYGTEECRPVAMVTGPGNIWVAAAKRLLKGRIGIDSEAGPTEIAILADETADPAHVAADLISQAEHDVIAAAVLVTTSPELADAVEKELPGQVAATRHSERITEALAGRQSGIVLVSDVEDGLKVVDAYAAEHLEIQTADAAAVAARVRNAGAIFIGPYAPVSLGDYMAGSNHVLPTGGCACHSSGLSVQTFLRGIHVVDYSREALAGAAPYVCALADAEDLPAHGAAVRARFDWEVPS</sequence>
<feature type="binding site" evidence="12 15">
    <location>
        <position position="127"/>
    </location>
    <ligand>
        <name>NAD(+)</name>
        <dbReference type="ChEBI" id="CHEBI:57540"/>
    </ligand>
</feature>
<dbReference type="UniPathway" id="UPA00031">
    <property type="reaction ID" value="UER00014"/>
</dbReference>
<feature type="binding site" evidence="12 16">
    <location>
        <position position="362"/>
    </location>
    <ligand>
        <name>substrate</name>
    </ligand>
</feature>
<protein>
    <recommendedName>
        <fullName evidence="5 12">Histidinol dehydrogenase</fullName>
        <shortName evidence="12">HDH</shortName>
        <ecNumber evidence="4 12">1.1.1.23</ecNumber>
    </recommendedName>
</protein>
<dbReference type="Pfam" id="PF00815">
    <property type="entry name" value="Histidinol_dh"/>
    <property type="match status" value="1"/>
</dbReference>
<dbReference type="GO" id="GO:0008270">
    <property type="term" value="F:zinc ion binding"/>
    <property type="evidence" value="ECO:0007669"/>
    <property type="project" value="UniProtKB-UniRule"/>
</dbReference>
<feature type="binding site" evidence="12 16">
    <location>
        <position position="416"/>
    </location>
    <ligand>
        <name>substrate</name>
    </ligand>
</feature>
<dbReference type="InterPro" id="IPR012131">
    <property type="entry name" value="Hstdl_DH"/>
</dbReference>
<dbReference type="PRINTS" id="PR00083">
    <property type="entry name" value="HOLDHDRGNASE"/>
</dbReference>
<comment type="function">
    <text evidence="1 12">Catalyzes the sequential NAD-dependent oxidations of L-histidinol to L-histidinaldehyde and then to L-histidine.</text>
</comment>
<dbReference type="RefSeq" id="WP_150933117.1">
    <property type="nucleotide sequence ID" value="NZ_VYTZ01000003.1"/>
</dbReference>
<keyword evidence="7 12" id="KW-0862">Zinc</keyword>
<proteinExistence type="inferred from homology"/>
<gene>
    <name evidence="12 19" type="primary">hisD</name>
    <name evidence="19" type="ORF">F5972_09965</name>
</gene>
<dbReference type="NCBIfam" id="TIGR00069">
    <property type="entry name" value="hisD"/>
    <property type="match status" value="1"/>
</dbReference>
<dbReference type="GO" id="GO:0051287">
    <property type="term" value="F:NAD binding"/>
    <property type="evidence" value="ECO:0007669"/>
    <property type="project" value="InterPro"/>
</dbReference>
<dbReference type="PANTHER" id="PTHR21256:SF2">
    <property type="entry name" value="HISTIDINE BIOSYNTHESIS TRIFUNCTIONAL PROTEIN"/>
    <property type="match status" value="1"/>
</dbReference>
<dbReference type="PIRSF" id="PIRSF000099">
    <property type="entry name" value="Histidinol_dh"/>
    <property type="match status" value="1"/>
</dbReference>
<evidence type="ECO:0000256" key="15">
    <source>
        <dbReference type="PIRSR" id="PIRSR000099-2"/>
    </source>
</evidence>
<dbReference type="FunFam" id="3.40.50.1980:FF:000001">
    <property type="entry name" value="Histidinol dehydrogenase"/>
    <property type="match status" value="1"/>
</dbReference>
<evidence type="ECO:0000256" key="14">
    <source>
        <dbReference type="PIRSR" id="PIRSR000099-1"/>
    </source>
</evidence>
<feature type="binding site" evidence="12 16">
    <location>
        <position position="329"/>
    </location>
    <ligand>
        <name>substrate</name>
    </ligand>
</feature>
<dbReference type="GO" id="GO:0004399">
    <property type="term" value="F:histidinol dehydrogenase activity"/>
    <property type="evidence" value="ECO:0007669"/>
    <property type="project" value="UniProtKB-UniRule"/>
</dbReference>
<dbReference type="EMBL" id="VYTZ01000003">
    <property type="protein sequence ID" value="KAA9379939.1"/>
    <property type="molecule type" value="Genomic_DNA"/>
</dbReference>